<evidence type="ECO:0000313" key="2">
    <source>
        <dbReference type="Proteomes" id="UP000321513"/>
    </source>
</evidence>
<protein>
    <submittedName>
        <fullName evidence="1">Uncharacterized protein</fullName>
    </submittedName>
</protein>
<dbReference type="AlphaFoldDB" id="A0A512BBX1"/>
<dbReference type="Proteomes" id="UP000321513">
    <property type="component" value="Unassembled WGS sequence"/>
</dbReference>
<comment type="caution">
    <text evidence="1">The sequence shown here is derived from an EMBL/GenBank/DDBJ whole genome shotgun (WGS) entry which is preliminary data.</text>
</comment>
<name>A0A512BBX1_9BACT</name>
<dbReference type="OrthoDB" id="620210at2"/>
<organism evidence="1 2">
    <name type="scientific">Segetibacter aerophilus</name>
    <dbReference type="NCBI Taxonomy" id="670293"/>
    <lineage>
        <taxon>Bacteria</taxon>
        <taxon>Pseudomonadati</taxon>
        <taxon>Bacteroidota</taxon>
        <taxon>Chitinophagia</taxon>
        <taxon>Chitinophagales</taxon>
        <taxon>Chitinophagaceae</taxon>
        <taxon>Segetibacter</taxon>
    </lineage>
</organism>
<dbReference type="EMBL" id="BJYT01000006">
    <property type="protein sequence ID" value="GEO09450.1"/>
    <property type="molecule type" value="Genomic_DNA"/>
</dbReference>
<keyword evidence="2" id="KW-1185">Reference proteome</keyword>
<dbReference type="RefSeq" id="WP_147203571.1">
    <property type="nucleotide sequence ID" value="NZ_BJYT01000006.1"/>
</dbReference>
<evidence type="ECO:0000313" key="1">
    <source>
        <dbReference type="EMBL" id="GEO09450.1"/>
    </source>
</evidence>
<gene>
    <name evidence="1" type="ORF">SAE01_19460</name>
</gene>
<sequence length="691" mass="79064">MRKIFHESVDKSQKAIDKLDKKDDHFFNATNDSEVNQQITYALYNKIDQLQDNIEADNSLDANQKVKFIRSLNEALALFESSYRNRELKGDQLPDLLNAYEEAMALEKKKQSIKPVLVDNEFEIGDILVKCIAFQKNVGITEGKEVLLLKNSQKHPDRIFQILKANPNALFADSLLKVAAHTHQEDVYTYAQSNTVIGKKIQNNSDPLIKTIAGLANLKEGRLYFPFLDNLYRGKVSIEEIDKNKNDEFKYYKLLVNTQIEYTERLRQRDTPMAMEALTEMLRRKAIESFINVINGLHDEPDNIRMKKVETLTPQELYYLCVMAETEIYTSSYLKVYERIFQRMKNPNSDSLLISVNFDHFKKFIKMAANYNTLDNFLKRMEKGNAEILMRSFAGGLEKTGSLEDAVDVADSYASISDPTLRKLILDEVQSNLNQQNRNENKRGLAIYDLLNNIFLSLDSTSKIDISQKFGIPPIYIVNNNSLKDSKGRIVIQQFFFGDKDGLYSYSQFKSLYNTPGWKIVNKTDWIEVSSTKGIPVIIYANKPLDEKEGLDDKAQENLGDYLSDNNLTPTVVIHRGHSYHVTSTIKQLVRTTKVVFLGSCGGYQNINRVLEISPYAHIIASKQTGTGAVNGPMIMSITETLRQGKDLNWPEMWKDLGKKLKDNNMFEDYVPPYKNLGALFIMAYNKVMLG</sequence>
<accession>A0A512BBX1</accession>
<reference evidence="1 2" key="1">
    <citation type="submission" date="2019-07" db="EMBL/GenBank/DDBJ databases">
        <title>Whole genome shotgun sequence of Segetibacter aerophilus NBRC 106135.</title>
        <authorList>
            <person name="Hosoyama A."/>
            <person name="Uohara A."/>
            <person name="Ohji S."/>
            <person name="Ichikawa N."/>
        </authorList>
    </citation>
    <scope>NUCLEOTIDE SEQUENCE [LARGE SCALE GENOMIC DNA]</scope>
    <source>
        <strain evidence="1 2">NBRC 106135</strain>
    </source>
</reference>
<proteinExistence type="predicted"/>